<dbReference type="Pfam" id="PF02120">
    <property type="entry name" value="Flg_hook"/>
    <property type="match status" value="1"/>
</dbReference>
<feature type="compositionally biased region" description="Low complexity" evidence="4">
    <location>
        <begin position="414"/>
        <end position="426"/>
    </location>
</feature>
<evidence type="ECO:0000256" key="4">
    <source>
        <dbReference type="SAM" id="MobiDB-lite"/>
    </source>
</evidence>
<evidence type="ECO:0000256" key="3">
    <source>
        <dbReference type="ARBA" id="ARBA00022795"/>
    </source>
</evidence>
<dbReference type="Proteomes" id="UP000679992">
    <property type="component" value="Unassembled WGS sequence"/>
</dbReference>
<evidence type="ECO:0000259" key="5">
    <source>
        <dbReference type="Pfam" id="PF02120"/>
    </source>
</evidence>
<keyword evidence="7" id="KW-1185">Reference proteome</keyword>
<gene>
    <name evidence="6" type="ORF">J42TS3_12730</name>
</gene>
<reference evidence="6 7" key="1">
    <citation type="submission" date="2021-03" db="EMBL/GenBank/DDBJ databases">
        <title>Antimicrobial resistance genes in bacteria isolated from Japanese honey, and their potential for conferring macrolide and lincosamide resistance in the American foulbrood pathogen Paenibacillus larvae.</title>
        <authorList>
            <person name="Okamoto M."/>
            <person name="Kumagai M."/>
            <person name="Kanamori H."/>
            <person name="Takamatsu D."/>
        </authorList>
    </citation>
    <scope>NUCLEOTIDE SEQUENCE [LARGE SCALE GENOMIC DNA]</scope>
    <source>
        <strain evidence="6 7">J42TS3</strain>
    </source>
</reference>
<dbReference type="InterPro" id="IPR052563">
    <property type="entry name" value="FliK"/>
</dbReference>
<feature type="domain" description="Flagellar hook-length control protein-like C-terminal" evidence="5">
    <location>
        <begin position="333"/>
        <end position="404"/>
    </location>
</feature>
<evidence type="ECO:0000313" key="6">
    <source>
        <dbReference type="EMBL" id="GIP52238.1"/>
    </source>
</evidence>
<evidence type="ECO:0000256" key="2">
    <source>
        <dbReference type="ARBA" id="ARBA00009149"/>
    </source>
</evidence>
<accession>A0ABQ4M8G8</accession>
<comment type="similarity">
    <text evidence="2">Belongs to the FliK family.</text>
</comment>
<evidence type="ECO:0000256" key="1">
    <source>
        <dbReference type="ARBA" id="ARBA00003944"/>
    </source>
</evidence>
<comment type="function">
    <text evidence="1">Controls the length of the flagellar hook.</text>
</comment>
<dbReference type="PANTHER" id="PTHR37533:SF2">
    <property type="entry name" value="FLAGELLAR HOOK-LENGTH CONTROL PROTEIN"/>
    <property type="match status" value="1"/>
</dbReference>
<dbReference type="PRINTS" id="PR01007">
    <property type="entry name" value="FLGHOOKFLIK"/>
</dbReference>
<proteinExistence type="inferred from homology"/>
<feature type="region of interest" description="Disordered" evidence="4">
    <location>
        <begin position="409"/>
        <end position="429"/>
    </location>
</feature>
<dbReference type="RefSeq" id="WP_213654135.1">
    <property type="nucleotide sequence ID" value="NZ_BOSL01000003.1"/>
</dbReference>
<dbReference type="Gene3D" id="3.30.750.140">
    <property type="match status" value="1"/>
</dbReference>
<dbReference type="PANTHER" id="PTHR37533">
    <property type="entry name" value="FLAGELLAR HOOK-LENGTH CONTROL PROTEIN"/>
    <property type="match status" value="1"/>
</dbReference>
<dbReference type="EMBL" id="BOSL01000003">
    <property type="protein sequence ID" value="GIP52238.1"/>
    <property type="molecule type" value="Genomic_DNA"/>
</dbReference>
<dbReference type="InterPro" id="IPR021136">
    <property type="entry name" value="Flagellar_hook_control-like_C"/>
</dbReference>
<name>A0ABQ4M8G8_9BACL</name>
<comment type="caution">
    <text evidence="6">The sequence shown here is derived from an EMBL/GenBank/DDBJ whole genome shotgun (WGS) entry which is preliminary data.</text>
</comment>
<sequence length="468" mass="49253">MSQTLSNVSAGSAVGGLWYGSGGKNVSGQGATVSFDQALLSMMGGGTQPQETQLTSQLAMLAGLTDTGEGLMPEGEEGGLDALLQGLLEQLDQLDQALAENPDLLTVLQGWITNVQQFLQNNDPGQSADNGDAEALLPTLAEHPQTVRFAVQDALLQLATASSAKAMTATPVDSLHAKALMESLQSLMADAGLNSDTKLASGKQAGGIFNLPGAELKEHSAMQSQNGQTVSSKANDAQTNSLAQKADLDVTVKAGSVTSQAVIAASEESTLGDHATSDGDQPLASGNITTAGQLALRDSAAAAVKPEAPQVPVEKFGQEMSRFLVSKLEIVKAGGLSEARISLYPEHLGQVDVKITMQNGHMVAQFVTEHAFAKESLEAQLAQLRTALQSQGLQVGKLEVTQNASLSSHMYQDGRQQGSGTNQQQNGKRREMMLEEELVGIQDLNEEWNEWISEIREREAGSSFVAKA</sequence>
<dbReference type="InterPro" id="IPR038610">
    <property type="entry name" value="FliK-like_C_sf"/>
</dbReference>
<protein>
    <recommendedName>
        <fullName evidence="5">Flagellar hook-length control protein-like C-terminal domain-containing protein</fullName>
    </recommendedName>
</protein>
<dbReference type="InterPro" id="IPR001635">
    <property type="entry name" value="Flag_hook_Flik"/>
</dbReference>
<evidence type="ECO:0000313" key="7">
    <source>
        <dbReference type="Proteomes" id="UP000679992"/>
    </source>
</evidence>
<dbReference type="CDD" id="cd17470">
    <property type="entry name" value="T3SS_Flik_C"/>
    <property type="match status" value="1"/>
</dbReference>
<organism evidence="6 7">
    <name type="scientific">Paenibacillus vini</name>
    <dbReference type="NCBI Taxonomy" id="1476024"/>
    <lineage>
        <taxon>Bacteria</taxon>
        <taxon>Bacillati</taxon>
        <taxon>Bacillota</taxon>
        <taxon>Bacilli</taxon>
        <taxon>Bacillales</taxon>
        <taxon>Paenibacillaceae</taxon>
        <taxon>Paenibacillus</taxon>
    </lineage>
</organism>
<keyword evidence="3" id="KW-1005">Bacterial flagellum biogenesis</keyword>